<dbReference type="RefSeq" id="WP_089888118.1">
    <property type="nucleotide sequence ID" value="NZ_FNGV01000003.1"/>
</dbReference>
<keyword evidence="1" id="KW-0472">Membrane</keyword>
<accession>A0A1G9P3X5</accession>
<dbReference type="AlphaFoldDB" id="A0A1G9P3X5"/>
<evidence type="ECO:0008006" key="4">
    <source>
        <dbReference type="Google" id="ProtNLM"/>
    </source>
</evidence>
<keyword evidence="3" id="KW-1185">Reference proteome</keyword>
<sequence length="406" mass="46774">MKDGEYEAIVEKIIKTKSFGRSNTYANLLRYLVVSSLNNDVPKETTIAADIFGKSSFDPSQSTLVRVYVYNLRKKLKAYYQNEGAADEQILRIPKGSYRIEIVEKNKTVPFAKLYSKRWLVLLLVLLLASVFTNLYLARQENHIGLVTDQGLWRDLLQSKNPTMVVLGDLFIYSELDSTFHLDRNVRDPLINSKADFEKFKSNTIRPGVDINIPTYSLLIQSTSIWIKNLTEIFFSENKDYTIRSMSRFNPKELQDHDFIVVGMIKTLGIFKAYFKNSDFDFIPEKDELIYKNPENASQIAYKPSGDPDSYHTDYGFMAKFPGPNNNTVYLLGGIWDTGATQSLKNFTSHQLLEQLTETMQDKFGELPQYYEVLFEVNGVDRMELSSKIVHLKKIENTRDVWEVGN</sequence>
<keyword evidence="1" id="KW-1133">Transmembrane helix</keyword>
<protein>
    <recommendedName>
        <fullName evidence="4">Transcriptional regulatory protein, C terminal</fullName>
    </recommendedName>
</protein>
<dbReference type="Proteomes" id="UP000199440">
    <property type="component" value="Unassembled WGS sequence"/>
</dbReference>
<proteinExistence type="predicted"/>
<name>A0A1G9P3X5_9FLAO</name>
<evidence type="ECO:0000256" key="1">
    <source>
        <dbReference type="SAM" id="Phobius"/>
    </source>
</evidence>
<feature type="transmembrane region" description="Helical" evidence="1">
    <location>
        <begin position="119"/>
        <end position="138"/>
    </location>
</feature>
<keyword evidence="1" id="KW-0812">Transmembrane</keyword>
<evidence type="ECO:0000313" key="2">
    <source>
        <dbReference type="EMBL" id="SDL93486.1"/>
    </source>
</evidence>
<dbReference type="OrthoDB" id="1295312at2"/>
<evidence type="ECO:0000313" key="3">
    <source>
        <dbReference type="Proteomes" id="UP000199440"/>
    </source>
</evidence>
<dbReference type="STRING" id="192904.SAMN04488514_103438"/>
<dbReference type="EMBL" id="FNGV01000003">
    <property type="protein sequence ID" value="SDL93486.1"/>
    <property type="molecule type" value="Genomic_DNA"/>
</dbReference>
<organism evidence="2 3">
    <name type="scientific">Kriegella aquimaris</name>
    <dbReference type="NCBI Taxonomy" id="192904"/>
    <lineage>
        <taxon>Bacteria</taxon>
        <taxon>Pseudomonadati</taxon>
        <taxon>Bacteroidota</taxon>
        <taxon>Flavobacteriia</taxon>
        <taxon>Flavobacteriales</taxon>
        <taxon>Flavobacteriaceae</taxon>
        <taxon>Kriegella</taxon>
    </lineage>
</organism>
<gene>
    <name evidence="2" type="ORF">SAMN04488514_103438</name>
</gene>
<reference evidence="2 3" key="1">
    <citation type="submission" date="2016-10" db="EMBL/GenBank/DDBJ databases">
        <authorList>
            <person name="de Groot N.N."/>
        </authorList>
    </citation>
    <scope>NUCLEOTIDE SEQUENCE [LARGE SCALE GENOMIC DNA]</scope>
    <source>
        <strain evidence="2 3">DSM 19886</strain>
    </source>
</reference>